<sequence length="132" mass="14429">MRSCASFGELKTIADLPEEAQELRSPPVPASTGHNRLTLISGEAPGSKDTHGLGKGAHSRGHMRDMAGTLESFSEAPHPEDSEWGRRQKACARARNLARRPRGGRCRDPWPVLGPNTYPEAFSKASLRRSEN</sequence>
<evidence type="ECO:0000256" key="1">
    <source>
        <dbReference type="SAM" id="MobiDB-lite"/>
    </source>
</evidence>
<dbReference type="Proteomes" id="UP001066276">
    <property type="component" value="Chromosome 1_2"/>
</dbReference>
<keyword evidence="3" id="KW-1185">Reference proteome</keyword>
<feature type="compositionally biased region" description="Basic and acidic residues" evidence="1">
    <location>
        <begin position="77"/>
        <end position="86"/>
    </location>
</feature>
<dbReference type="EMBL" id="JANPWB010000002">
    <property type="protein sequence ID" value="KAJ1204940.1"/>
    <property type="molecule type" value="Genomic_DNA"/>
</dbReference>
<gene>
    <name evidence="2" type="ORF">NDU88_000375</name>
</gene>
<name>A0AAV7VWF3_PLEWA</name>
<reference evidence="2" key="1">
    <citation type="journal article" date="2022" name="bioRxiv">
        <title>Sequencing and chromosome-scale assembly of the giantPleurodeles waltlgenome.</title>
        <authorList>
            <person name="Brown T."/>
            <person name="Elewa A."/>
            <person name="Iarovenko S."/>
            <person name="Subramanian E."/>
            <person name="Araus A.J."/>
            <person name="Petzold A."/>
            <person name="Susuki M."/>
            <person name="Suzuki K.-i.T."/>
            <person name="Hayashi T."/>
            <person name="Toyoda A."/>
            <person name="Oliveira C."/>
            <person name="Osipova E."/>
            <person name="Leigh N.D."/>
            <person name="Simon A."/>
            <person name="Yun M.H."/>
        </authorList>
    </citation>
    <scope>NUCLEOTIDE SEQUENCE</scope>
    <source>
        <strain evidence="2">20211129_DDA</strain>
        <tissue evidence="2">Liver</tissue>
    </source>
</reference>
<dbReference type="AlphaFoldDB" id="A0AAV7VWF3"/>
<evidence type="ECO:0000313" key="3">
    <source>
        <dbReference type="Proteomes" id="UP001066276"/>
    </source>
</evidence>
<comment type="caution">
    <text evidence="2">The sequence shown here is derived from an EMBL/GenBank/DDBJ whole genome shotgun (WGS) entry which is preliminary data.</text>
</comment>
<protein>
    <submittedName>
        <fullName evidence="2">Uncharacterized protein</fullName>
    </submittedName>
</protein>
<feature type="compositionally biased region" description="Basic residues" evidence="1">
    <location>
        <begin position="87"/>
        <end position="104"/>
    </location>
</feature>
<evidence type="ECO:0000313" key="2">
    <source>
        <dbReference type="EMBL" id="KAJ1204940.1"/>
    </source>
</evidence>
<accession>A0AAV7VWF3</accession>
<feature type="region of interest" description="Disordered" evidence="1">
    <location>
        <begin position="1"/>
        <end position="132"/>
    </location>
</feature>
<proteinExistence type="predicted"/>
<organism evidence="2 3">
    <name type="scientific">Pleurodeles waltl</name>
    <name type="common">Iberian ribbed newt</name>
    <dbReference type="NCBI Taxonomy" id="8319"/>
    <lineage>
        <taxon>Eukaryota</taxon>
        <taxon>Metazoa</taxon>
        <taxon>Chordata</taxon>
        <taxon>Craniata</taxon>
        <taxon>Vertebrata</taxon>
        <taxon>Euteleostomi</taxon>
        <taxon>Amphibia</taxon>
        <taxon>Batrachia</taxon>
        <taxon>Caudata</taxon>
        <taxon>Salamandroidea</taxon>
        <taxon>Salamandridae</taxon>
        <taxon>Pleurodelinae</taxon>
        <taxon>Pleurodeles</taxon>
    </lineage>
</organism>